<dbReference type="GO" id="GO:0003824">
    <property type="term" value="F:catalytic activity"/>
    <property type="evidence" value="ECO:0007669"/>
    <property type="project" value="InterPro"/>
</dbReference>
<dbReference type="InterPro" id="IPR011234">
    <property type="entry name" value="Fumarylacetoacetase-like_C"/>
</dbReference>
<dbReference type="SUPFAM" id="SSF56529">
    <property type="entry name" value="FAH"/>
    <property type="match status" value="1"/>
</dbReference>
<reference evidence="3 4" key="1">
    <citation type="submission" date="2015-03" db="EMBL/GenBank/DDBJ databases">
        <title>Genome sequence of Kiloniella sp. P1-1, isolated from the gut microflora of Pacific white shrimp, Penaeus vannamei.</title>
        <authorList>
            <person name="Shao Z."/>
            <person name="Wang L."/>
            <person name="Li X."/>
        </authorList>
    </citation>
    <scope>NUCLEOTIDE SEQUENCE [LARGE SCALE GENOMIC DNA]</scope>
    <source>
        <strain evidence="3 4">P1-1</strain>
    </source>
</reference>
<dbReference type="PANTHER" id="PTHR43211:SF1">
    <property type="entry name" value="BLL6422 PROTEIN"/>
    <property type="match status" value="1"/>
</dbReference>
<evidence type="ECO:0000313" key="4">
    <source>
        <dbReference type="Proteomes" id="UP000034491"/>
    </source>
</evidence>
<dbReference type="PANTHER" id="PTHR43211">
    <property type="entry name" value="FUMARYLACETOACETATE HYDROLASE"/>
    <property type="match status" value="1"/>
</dbReference>
<dbReference type="AlphaFoldDB" id="A0A0M2R9U0"/>
<dbReference type="RefSeq" id="WP_046507172.1">
    <property type="nucleotide sequence ID" value="NZ_LANI01000017.1"/>
</dbReference>
<evidence type="ECO:0000259" key="1">
    <source>
        <dbReference type="Pfam" id="PF01557"/>
    </source>
</evidence>
<name>A0A0M2R9U0_9PROT</name>
<keyword evidence="4" id="KW-1185">Reference proteome</keyword>
<evidence type="ECO:0000313" key="3">
    <source>
        <dbReference type="EMBL" id="KKJ76750.1"/>
    </source>
</evidence>
<dbReference type="PATRIC" id="fig|1549748.8.peg.474"/>
<organism evidence="3 4">
    <name type="scientific">Kiloniella litopenaei</name>
    <dbReference type="NCBI Taxonomy" id="1549748"/>
    <lineage>
        <taxon>Bacteria</taxon>
        <taxon>Pseudomonadati</taxon>
        <taxon>Pseudomonadota</taxon>
        <taxon>Alphaproteobacteria</taxon>
        <taxon>Rhodospirillales</taxon>
        <taxon>Kiloniellaceae</taxon>
        <taxon>Kiloniella</taxon>
    </lineage>
</organism>
<dbReference type="STRING" id="1549748.WH95_11520"/>
<dbReference type="InterPro" id="IPR041072">
    <property type="entry name" value="FAA_hydro_N"/>
</dbReference>
<feature type="domain" description="Fumarylacetoacetase N-terminal" evidence="2">
    <location>
        <begin position="1"/>
        <end position="78"/>
    </location>
</feature>
<dbReference type="Gene3D" id="3.90.850.10">
    <property type="entry name" value="Fumarylacetoacetase-like, C-terminal domain"/>
    <property type="match status" value="1"/>
</dbReference>
<dbReference type="InterPro" id="IPR036663">
    <property type="entry name" value="Fumarylacetoacetase_C_sf"/>
</dbReference>
<comment type="caution">
    <text evidence="3">The sequence shown here is derived from an EMBL/GenBank/DDBJ whole genome shotgun (WGS) entry which is preliminary data.</text>
</comment>
<gene>
    <name evidence="3" type="ORF">WH95_11520</name>
</gene>
<dbReference type="EMBL" id="LANI01000017">
    <property type="protein sequence ID" value="KKJ76750.1"/>
    <property type="molecule type" value="Genomic_DNA"/>
</dbReference>
<dbReference type="Proteomes" id="UP000034491">
    <property type="component" value="Unassembled WGS sequence"/>
</dbReference>
<dbReference type="Pfam" id="PF18288">
    <property type="entry name" value="FAA_hydro_N_2"/>
    <property type="match status" value="1"/>
</dbReference>
<dbReference type="OrthoDB" id="9775905at2"/>
<sequence length="340" mass="36692">MKLATYKNGTRDGELVVVSRDLKKCVKATTIAPTLQSALDDWNKISPQLETLYKSLNSGDLPDTINFEEPACASPLPRSYQWADGSAYVNHVELVRKARGAELPDSFWTDPLMYQGGSDSFIGPRDDIPLASEDWGIDFEAEIAVITDDMPMGTSPDKAADHIKLLMLVNDVSLRGLIPAELAKGFGFFQSKPSSAFSPVAVTPDELGHAWKDGRVHLPLLSTLNGELFGKPEAGEDMTFDFPTIVAHAAKTRPLGAGTIVGSGTVSNKLDGGPGKHVNDGGVGYACIAEVRMIETINSGSPQTPFMKFGDTISIEMLDKEGQSIFGRIDQKVVEYSTPQ</sequence>
<accession>A0A0M2R9U0</accession>
<feature type="domain" description="Fumarylacetoacetase-like C-terminal" evidence="1">
    <location>
        <begin position="82"/>
        <end position="333"/>
    </location>
</feature>
<evidence type="ECO:0000259" key="2">
    <source>
        <dbReference type="Pfam" id="PF18288"/>
    </source>
</evidence>
<protein>
    <submittedName>
        <fullName evidence="3">2-keto-4-pentenoate hydratase</fullName>
    </submittedName>
</protein>
<dbReference type="Pfam" id="PF01557">
    <property type="entry name" value="FAA_hydrolase"/>
    <property type="match status" value="1"/>
</dbReference>
<proteinExistence type="predicted"/>